<keyword evidence="9" id="KW-0486">Methionine biosynthesis</keyword>
<keyword evidence="6 12" id="KW-0274">FAD</keyword>
<evidence type="ECO:0000256" key="11">
    <source>
        <dbReference type="ARBA" id="ARBA00048628"/>
    </source>
</evidence>
<evidence type="ECO:0000256" key="10">
    <source>
        <dbReference type="ARBA" id="ARBA00034478"/>
    </source>
</evidence>
<dbReference type="PANTHER" id="PTHR45754">
    <property type="entry name" value="METHYLENETETRAHYDROFOLATE REDUCTASE"/>
    <property type="match status" value="1"/>
</dbReference>
<keyword evidence="5 12" id="KW-0285">Flavoprotein</keyword>
<dbReference type="InterPro" id="IPR003171">
    <property type="entry name" value="Mehydrof_redctse-like"/>
</dbReference>
<keyword evidence="8" id="KW-0520">NAD</keyword>
<comment type="catalytic activity">
    <reaction evidence="11">
        <text>(6S)-5-methyl-5,6,7,8-tetrahydrofolate + NAD(+) = (6R)-5,10-methylene-5,6,7,8-tetrahydrofolate + NADH + H(+)</text>
        <dbReference type="Rhea" id="RHEA:19821"/>
        <dbReference type="ChEBI" id="CHEBI:15378"/>
        <dbReference type="ChEBI" id="CHEBI:15636"/>
        <dbReference type="ChEBI" id="CHEBI:18608"/>
        <dbReference type="ChEBI" id="CHEBI:57540"/>
        <dbReference type="ChEBI" id="CHEBI:57945"/>
        <dbReference type="EC" id="1.5.1.54"/>
    </reaction>
    <physiologicalReaction direction="right-to-left" evidence="11">
        <dbReference type="Rhea" id="RHEA:19823"/>
    </physiologicalReaction>
</comment>
<dbReference type="GO" id="GO:0071949">
    <property type="term" value="F:FAD binding"/>
    <property type="evidence" value="ECO:0007669"/>
    <property type="project" value="TreeGrafter"/>
</dbReference>
<comment type="pathway">
    <text evidence="10">Amino-acid biosynthesis; L-methionine biosynthesis via de novo pathway.</text>
</comment>
<evidence type="ECO:0000256" key="9">
    <source>
        <dbReference type="ARBA" id="ARBA00023167"/>
    </source>
</evidence>
<evidence type="ECO:0000256" key="1">
    <source>
        <dbReference type="ARBA" id="ARBA00001974"/>
    </source>
</evidence>
<gene>
    <name evidence="13" type="primary">metF</name>
    <name evidence="13" type="ORF">GBZ86_05010</name>
</gene>
<dbReference type="GO" id="GO:0035999">
    <property type="term" value="P:tetrahydrofolate interconversion"/>
    <property type="evidence" value="ECO:0007669"/>
    <property type="project" value="UniProtKB-UniPathway"/>
</dbReference>
<evidence type="ECO:0000256" key="8">
    <source>
        <dbReference type="ARBA" id="ARBA00023027"/>
    </source>
</evidence>
<evidence type="ECO:0000256" key="4">
    <source>
        <dbReference type="ARBA" id="ARBA00022605"/>
    </source>
</evidence>
<dbReference type="SUPFAM" id="SSF51730">
    <property type="entry name" value="FAD-linked oxidoreductase"/>
    <property type="match status" value="1"/>
</dbReference>
<dbReference type="EC" id="1.5.1.54" evidence="12"/>
<protein>
    <recommendedName>
        <fullName evidence="12">Methylenetetrahydrofolate reductase</fullName>
        <ecNumber evidence="12">1.5.1.54</ecNumber>
    </recommendedName>
</protein>
<proteinExistence type="inferred from homology"/>
<dbReference type="GO" id="GO:0005829">
    <property type="term" value="C:cytosol"/>
    <property type="evidence" value="ECO:0007669"/>
    <property type="project" value="InterPro"/>
</dbReference>
<dbReference type="Gene3D" id="3.20.20.220">
    <property type="match status" value="1"/>
</dbReference>
<keyword evidence="14" id="KW-1185">Reference proteome</keyword>
<evidence type="ECO:0000256" key="2">
    <source>
        <dbReference type="ARBA" id="ARBA00004777"/>
    </source>
</evidence>
<dbReference type="EMBL" id="WHJC01000040">
    <property type="protein sequence ID" value="MPQ43120.1"/>
    <property type="molecule type" value="Genomic_DNA"/>
</dbReference>
<dbReference type="RefSeq" id="WP_152888353.1">
    <property type="nucleotide sequence ID" value="NZ_WHJC01000040.1"/>
</dbReference>
<evidence type="ECO:0000313" key="14">
    <source>
        <dbReference type="Proteomes" id="UP000430345"/>
    </source>
</evidence>
<dbReference type="GO" id="GO:0106312">
    <property type="term" value="F:methylenetetrahydrofolate reductase (NADH) activity"/>
    <property type="evidence" value="ECO:0007669"/>
    <property type="project" value="UniProtKB-EC"/>
</dbReference>
<evidence type="ECO:0000256" key="3">
    <source>
        <dbReference type="ARBA" id="ARBA00006743"/>
    </source>
</evidence>
<evidence type="ECO:0000313" key="13">
    <source>
        <dbReference type="EMBL" id="MPQ43120.1"/>
    </source>
</evidence>
<accession>A0A6I1MJ36</accession>
<comment type="cofactor">
    <cofactor evidence="1 12">
        <name>FAD</name>
        <dbReference type="ChEBI" id="CHEBI:57692"/>
    </cofactor>
</comment>
<dbReference type="OrthoDB" id="9812555at2"/>
<dbReference type="Proteomes" id="UP000430345">
    <property type="component" value="Unassembled WGS sequence"/>
</dbReference>
<sequence length="296" mass="33466">MNIREIFEQKDVVFSFEVFPPKKSSSIDVIYKTLEELKELKPDFISVTYGAGGTSAENRTLELASLIKNKYNIEPMTHLTCIGSKKEEIRKVLQALNENGIKNILALRGDIDESNIIKGDFNYANELIEFIKKFGNFNVSAACYPEGHLECESLSRDLLNLKEKVDAGATHLISQLFFDNDLFYNFLDKSESKNIRNIPIQAGIMPVVNKKQIERIISLCGASFPKKFMKIVEKYEHDKDALRDAGIAYAIEQIIDLVSNDVDGIHLYTMNNPYVAKRICSNIGSIVNSINNKKNV</sequence>
<dbReference type="NCBIfam" id="TIGR00676">
    <property type="entry name" value="fadh2"/>
    <property type="match status" value="1"/>
</dbReference>
<comment type="similarity">
    <text evidence="3 12">Belongs to the methylenetetrahydrofolate reductase family.</text>
</comment>
<dbReference type="InterPro" id="IPR029041">
    <property type="entry name" value="FAD-linked_oxidoreductase-like"/>
</dbReference>
<dbReference type="AlphaFoldDB" id="A0A6I1MJ36"/>
<dbReference type="UniPathway" id="UPA00193"/>
<evidence type="ECO:0000256" key="12">
    <source>
        <dbReference type="RuleBase" id="RU003862"/>
    </source>
</evidence>
<reference evidence="13 14" key="1">
    <citation type="submission" date="2019-10" db="EMBL/GenBank/DDBJ databases">
        <title>The Genome Sequence of Clostridium tarantellae Isolated from Fish Brain.</title>
        <authorList>
            <person name="Bano L."/>
            <person name="Kiel M."/>
            <person name="Sales G."/>
            <person name="Doxey A.C."/>
            <person name="Mansfield M.J."/>
            <person name="Schiavone M."/>
            <person name="Rossetto O."/>
            <person name="Pirazzini M."/>
            <person name="Dobrindt U."/>
            <person name="Montecucco C."/>
        </authorList>
    </citation>
    <scope>NUCLEOTIDE SEQUENCE [LARGE SCALE GENOMIC DNA]</scope>
    <source>
        <strain evidence="13 14">DSM 3997</strain>
    </source>
</reference>
<comment type="caution">
    <text evidence="13">The sequence shown here is derived from an EMBL/GenBank/DDBJ whole genome shotgun (WGS) entry which is preliminary data.</text>
</comment>
<dbReference type="CDD" id="cd00537">
    <property type="entry name" value="MTHFR"/>
    <property type="match status" value="1"/>
</dbReference>
<comment type="pathway">
    <text evidence="2 12">One-carbon metabolism; tetrahydrofolate interconversion.</text>
</comment>
<keyword evidence="4" id="KW-0028">Amino-acid biosynthesis</keyword>
<evidence type="ECO:0000256" key="6">
    <source>
        <dbReference type="ARBA" id="ARBA00022827"/>
    </source>
</evidence>
<dbReference type="InterPro" id="IPR004620">
    <property type="entry name" value="MTHF_reductase_bac"/>
</dbReference>
<dbReference type="GO" id="GO:0009086">
    <property type="term" value="P:methionine biosynthetic process"/>
    <property type="evidence" value="ECO:0007669"/>
    <property type="project" value="UniProtKB-KW"/>
</dbReference>
<evidence type="ECO:0000256" key="7">
    <source>
        <dbReference type="ARBA" id="ARBA00023002"/>
    </source>
</evidence>
<name>A0A6I1MJ36_9CLOT</name>
<evidence type="ECO:0000256" key="5">
    <source>
        <dbReference type="ARBA" id="ARBA00022630"/>
    </source>
</evidence>
<dbReference type="Pfam" id="PF02219">
    <property type="entry name" value="MTHFR"/>
    <property type="match status" value="1"/>
</dbReference>
<keyword evidence="7 12" id="KW-0560">Oxidoreductase</keyword>
<organism evidence="13 14">
    <name type="scientific">Clostridium tarantellae</name>
    <dbReference type="NCBI Taxonomy" id="39493"/>
    <lineage>
        <taxon>Bacteria</taxon>
        <taxon>Bacillati</taxon>
        <taxon>Bacillota</taxon>
        <taxon>Clostridia</taxon>
        <taxon>Eubacteriales</taxon>
        <taxon>Clostridiaceae</taxon>
        <taxon>Clostridium</taxon>
    </lineage>
</organism>
<dbReference type="PANTHER" id="PTHR45754:SF3">
    <property type="entry name" value="METHYLENETETRAHYDROFOLATE REDUCTASE (NADPH)"/>
    <property type="match status" value="1"/>
</dbReference>